<organism evidence="2 3">
    <name type="scientific">Pholiota conissans</name>
    <dbReference type="NCBI Taxonomy" id="109636"/>
    <lineage>
        <taxon>Eukaryota</taxon>
        <taxon>Fungi</taxon>
        <taxon>Dikarya</taxon>
        <taxon>Basidiomycota</taxon>
        <taxon>Agaricomycotina</taxon>
        <taxon>Agaricomycetes</taxon>
        <taxon>Agaricomycetidae</taxon>
        <taxon>Agaricales</taxon>
        <taxon>Agaricineae</taxon>
        <taxon>Strophariaceae</taxon>
        <taxon>Pholiota</taxon>
    </lineage>
</organism>
<accession>A0A9P5YNC2</accession>
<keyword evidence="3" id="KW-1185">Reference proteome</keyword>
<comment type="caution">
    <text evidence="2">The sequence shown here is derived from an EMBL/GenBank/DDBJ whole genome shotgun (WGS) entry which is preliminary data.</text>
</comment>
<dbReference type="EMBL" id="MU155533">
    <property type="protein sequence ID" value="KAF9472459.1"/>
    <property type="molecule type" value="Genomic_DNA"/>
</dbReference>
<dbReference type="OrthoDB" id="6108017at2759"/>
<evidence type="ECO:0000256" key="1">
    <source>
        <dbReference type="SAM" id="MobiDB-lite"/>
    </source>
</evidence>
<sequence length="136" mass="15843">SLEKQIKELNVRIVDLETKSYANAPRASLPGSRRVDSRIEELTSQLQQTTKERRASGRHNRMIHDDQAQQLENERQRAKLESYETQIQSMRQSIDSMQTEGNNLQAAKRRAEREAVDYKQRVLRFVFVVILGRVSC</sequence>
<feature type="region of interest" description="Disordered" evidence="1">
    <location>
        <begin position="43"/>
        <end position="66"/>
    </location>
</feature>
<protein>
    <submittedName>
        <fullName evidence="2">Uncharacterized protein</fullName>
    </submittedName>
</protein>
<name>A0A9P5YNC2_9AGAR</name>
<dbReference type="Proteomes" id="UP000807469">
    <property type="component" value="Unassembled WGS sequence"/>
</dbReference>
<gene>
    <name evidence="2" type="ORF">BDN70DRAFT_818617</name>
</gene>
<proteinExistence type="predicted"/>
<evidence type="ECO:0000313" key="3">
    <source>
        <dbReference type="Proteomes" id="UP000807469"/>
    </source>
</evidence>
<evidence type="ECO:0000313" key="2">
    <source>
        <dbReference type="EMBL" id="KAF9472459.1"/>
    </source>
</evidence>
<dbReference type="AlphaFoldDB" id="A0A9P5YNC2"/>
<feature type="non-terminal residue" evidence="2">
    <location>
        <position position="1"/>
    </location>
</feature>
<reference evidence="2" key="1">
    <citation type="submission" date="2020-11" db="EMBL/GenBank/DDBJ databases">
        <authorList>
            <consortium name="DOE Joint Genome Institute"/>
            <person name="Ahrendt S."/>
            <person name="Riley R."/>
            <person name="Andreopoulos W."/>
            <person name="Labutti K."/>
            <person name="Pangilinan J."/>
            <person name="Ruiz-Duenas F.J."/>
            <person name="Barrasa J.M."/>
            <person name="Sanchez-Garcia M."/>
            <person name="Camarero S."/>
            <person name="Miyauchi S."/>
            <person name="Serrano A."/>
            <person name="Linde D."/>
            <person name="Babiker R."/>
            <person name="Drula E."/>
            <person name="Ayuso-Fernandez I."/>
            <person name="Pacheco R."/>
            <person name="Padilla G."/>
            <person name="Ferreira P."/>
            <person name="Barriuso J."/>
            <person name="Kellner H."/>
            <person name="Castanera R."/>
            <person name="Alfaro M."/>
            <person name="Ramirez L."/>
            <person name="Pisabarro A.G."/>
            <person name="Kuo A."/>
            <person name="Tritt A."/>
            <person name="Lipzen A."/>
            <person name="He G."/>
            <person name="Yan M."/>
            <person name="Ng V."/>
            <person name="Cullen D."/>
            <person name="Martin F."/>
            <person name="Rosso M.-N."/>
            <person name="Henrissat B."/>
            <person name="Hibbett D."/>
            <person name="Martinez A.T."/>
            <person name="Grigoriev I.V."/>
        </authorList>
    </citation>
    <scope>NUCLEOTIDE SEQUENCE</scope>
    <source>
        <strain evidence="2">CIRM-BRFM 674</strain>
    </source>
</reference>